<comment type="caution">
    <text evidence="2">The sequence shown here is derived from an EMBL/GenBank/DDBJ whole genome shotgun (WGS) entry which is preliminary data.</text>
</comment>
<gene>
    <name evidence="2" type="ORF">WN944_019246</name>
</gene>
<dbReference type="Gene3D" id="3.30.565.10">
    <property type="entry name" value="Histidine kinase-like ATPase, C-terminal domain"/>
    <property type="match status" value="1"/>
</dbReference>
<dbReference type="Proteomes" id="UP001428341">
    <property type="component" value="Unassembled WGS sequence"/>
</dbReference>
<dbReference type="PANTHER" id="PTHR32387:SF3">
    <property type="entry name" value="ATP_DNA BINDING PROTEIN"/>
    <property type="match status" value="1"/>
</dbReference>
<proteinExistence type="predicted"/>
<dbReference type="EMBL" id="JBCGBO010000007">
    <property type="protein sequence ID" value="KAK9187847.1"/>
    <property type="molecule type" value="Genomic_DNA"/>
</dbReference>
<reference evidence="2 3" key="1">
    <citation type="submission" date="2024-05" db="EMBL/GenBank/DDBJ databases">
        <title>Haplotype-resolved chromosome-level genome assembly of Huyou (Citrus changshanensis).</title>
        <authorList>
            <person name="Miao C."/>
            <person name="Chen W."/>
            <person name="Wu Y."/>
            <person name="Wang L."/>
            <person name="Zhao S."/>
            <person name="Grierson D."/>
            <person name="Xu C."/>
            <person name="Chen K."/>
        </authorList>
    </citation>
    <scope>NUCLEOTIDE SEQUENCE [LARGE SCALE GENOMIC DNA]</scope>
    <source>
        <strain evidence="2">01-14</strain>
        <tissue evidence="2">Leaf</tissue>
    </source>
</reference>
<dbReference type="InterPro" id="IPR058210">
    <property type="entry name" value="SACS/Nov_dom"/>
</dbReference>
<dbReference type="InterPro" id="IPR036890">
    <property type="entry name" value="HATPase_C_sf"/>
</dbReference>
<evidence type="ECO:0000313" key="2">
    <source>
        <dbReference type="EMBL" id="KAK9187847.1"/>
    </source>
</evidence>
<dbReference type="InterPro" id="IPR052957">
    <property type="entry name" value="Auxin_embryo_med"/>
</dbReference>
<name>A0AAP0QDU8_9ROSI</name>
<sequence length="1723" mass="195764">MAYAMATPKEHIEEIRRKMFFIGSEVINPLTKMVHRAVELLSAELYTKDVHFLMELIQNAEDNEYLEGVDPSLEFVITSRDITGTGAPATLLIFNNEKGFSAKNIESICDVGNSTKKGNRKSGYIGEKGIGFKSVFLISAQPYIFSNGYQIKFTEEPCPHCSLGYIVPDWVNEKPSLSDIQKLYSSGSKDLPTTTFVLPLKPDKVKPVKQQLSSVHPEVLLFLSKIKRLSVREDNEDPLRNTVSAIAINSETNFVTRKNIDAESYTLHLAVNGGRNNKECNYYMWRQRFPVKQENKVERRMDVEEWVITLAFPNGERLRRGATSPGIYAFLPTEMVTNFPFIIQADFLLASSRENILLDNKWNQGILSCVSSAFVNALISLVKMTEGAPVSSLPPMFRFLPVDSSSYSQLNKDVREPIRAKLIEEDIVPSESCMVQKFFHKPRDVGRLMPRFWNILKKAKVEGVSLRNLSHHGLHVLNSSFDREEYDPVLNFLGVAPVNSEWYAKCIQSSNLVLGVSEEVYCELLVFLAENWSSKFCNTNIGSIPLIKYVDVDGNVALCSINASRQYDMVCLSPQLSWLTACNKEFRCAANRFFMPESTYVALLLCYQTEVVLQWLKNWVKVATVTVYDYAAVLIKHLQNDRKLAVVFAYFLYHSLSKRYLSSREVEILCGLMPLVDNYGAVSTNGNGVLVPANGSKWAELIVSNPWRQEGYIELGEDYLRPGNFAGRRTTGEQIIEFLKSHVGASDIPHLCPPNAWIPAVSAPLTKQNTFLLLDWVKNLKFRGFGIPTKFLACIKEGSWLKITMNGSPAGYRPPSQSFFLTSSLGNILKNGSMLVDIPLVDQNFYGESIINYKEELKTIGVMFEYREACEFIGKYLMSRAAFSHVTKDNVFSILNFIRFLREKFLSPDSFIESIKEGSWLKTSHGYRSPVTSVLHDQEWRIASQISGIPFIDQNYYGEEILCYKVELQLLGIMVEFNQNYQLVIDNLKLPSSSACLTAEAVHLVLACMRHSKSSDRLVKALGNAKCLKTDEGYKSPGECFLFDPEWGCLLEVFKGFPIIDQNFYGSNIVCSKRELQQLGVVVEFEKAVKAFVCLFKQQASSSSISKDHVLKFLSCYRQLNGTSLKFPAEFINCIRETKWLRTRLGDYRSPRDCILFGPDWKSIASITLLPFIDDSDRFYSMAIHEFEEELEDMGTVVAFEDGVKFIADGLFINPCNVTRANVISLLKCIRILREKNYTFTRSFNEKVSQKWLRTHGSEVYSSPKQCLLFDSTCELNLLKQTDGPFLDEDFYGSEIKYYREELNTIGVTVDLEKGCPLLASHLDFHTDFATIVRIYNVLAQLKWQPHGEAARRIWIPEGSQSGQWVSPVECVLHDKDGLFSTQMKVLDKHYDWKLLSFFSSAFGVKSNPLVEDYCKLWKVWESSEYKLSNAECCAFWGCVLKQSSSKTKKLMADSLVKLPVNSGLDGIFLFDKRDVFIADDLQLKDVIEKSSPHSLFVWYPQPSLPALPQTTLLDLYRKIGVRTISDCVQKEELSLGEGVEHKQVNPKDYYIGKGLVKLILGFLADPSIQMEPAKRHDAVKCLLNLTILETAEPITVRYNLSLSSGEIVDARACQMIRWDRNSGKLFTQKIDRSGGHKNRIEYAIPFAETISKGVLWDREDHINSLSELINLAFFVEFNEEAVEILMKSKNLQIFMEDEEFLSAAFPSEYCSLLFFLHKLPLL</sequence>
<evidence type="ECO:0000259" key="1">
    <source>
        <dbReference type="Pfam" id="PF25794"/>
    </source>
</evidence>
<dbReference type="Pfam" id="PF25794">
    <property type="entry name" value="SACS"/>
    <property type="match status" value="1"/>
</dbReference>
<organism evidence="2 3">
    <name type="scientific">Citrus x changshan-huyou</name>
    <dbReference type="NCBI Taxonomy" id="2935761"/>
    <lineage>
        <taxon>Eukaryota</taxon>
        <taxon>Viridiplantae</taxon>
        <taxon>Streptophyta</taxon>
        <taxon>Embryophyta</taxon>
        <taxon>Tracheophyta</taxon>
        <taxon>Spermatophyta</taxon>
        <taxon>Magnoliopsida</taxon>
        <taxon>eudicotyledons</taxon>
        <taxon>Gunneridae</taxon>
        <taxon>Pentapetalae</taxon>
        <taxon>rosids</taxon>
        <taxon>malvids</taxon>
        <taxon>Sapindales</taxon>
        <taxon>Rutaceae</taxon>
        <taxon>Aurantioideae</taxon>
        <taxon>Citrus</taxon>
    </lineage>
</organism>
<dbReference type="NCBIfam" id="NF047352">
    <property type="entry name" value="P_loop_sacsin"/>
    <property type="match status" value="1"/>
</dbReference>
<accession>A0AAP0QDU8</accession>
<dbReference type="SUPFAM" id="SSF55874">
    <property type="entry name" value="ATPase domain of HSP90 chaperone/DNA topoisomerase II/histidine kinase"/>
    <property type="match status" value="1"/>
</dbReference>
<evidence type="ECO:0000313" key="3">
    <source>
        <dbReference type="Proteomes" id="UP001428341"/>
    </source>
</evidence>
<keyword evidence="3" id="KW-1185">Reference proteome</keyword>
<dbReference type="PANTHER" id="PTHR32387">
    <property type="entry name" value="WU:FJ29H11"/>
    <property type="match status" value="1"/>
</dbReference>
<feature type="domain" description="Sacsin/Nov" evidence="1">
    <location>
        <begin position="45"/>
        <end position="148"/>
    </location>
</feature>
<protein>
    <recommendedName>
        <fullName evidence="1">Sacsin/Nov domain-containing protein</fullName>
    </recommendedName>
</protein>